<accession>A0AAX3WZT3</accession>
<reference evidence="1 3" key="1">
    <citation type="submission" date="2019-11" db="EMBL/GenBank/DDBJ databases">
        <title>Whole Genome Sequencing and Comparative Genomic Analyses of Lysinibacillus pakistanensis LZH-9, a Halotolerant Strain with Excellent COD Removal Capability.</title>
        <authorList>
            <person name="Zhou H."/>
        </authorList>
    </citation>
    <scope>NUCLEOTIDE SEQUENCE [LARGE SCALE GENOMIC DNA]</scope>
    <source>
        <strain evidence="1 3">LZH-9</strain>
    </source>
</reference>
<reference evidence="2" key="2">
    <citation type="submission" date="2023-05" db="EMBL/GenBank/DDBJ databases">
        <title>Comparative genomics of Bacillaceae isolates and their secondary metabolite potential.</title>
        <authorList>
            <person name="Song L."/>
            <person name="Nielsen L.J."/>
            <person name="Mohite O."/>
            <person name="Xu X."/>
            <person name="Weber T."/>
            <person name="Kovacs A.T."/>
        </authorList>
    </citation>
    <scope>NUCLEOTIDE SEQUENCE</scope>
    <source>
        <strain evidence="2">LY1</strain>
    </source>
</reference>
<gene>
    <name evidence="1" type="ORF">GDS87_04680</name>
    <name evidence="2" type="ORF">QNH24_05190</name>
</gene>
<protein>
    <submittedName>
        <fullName evidence="1">DUF1963 domain-containing protein</fullName>
    </submittedName>
    <submittedName>
        <fullName evidence="2">YwqG family protein</fullName>
    </submittedName>
</protein>
<evidence type="ECO:0000313" key="4">
    <source>
        <dbReference type="Proteomes" id="UP001178322"/>
    </source>
</evidence>
<keyword evidence="3" id="KW-1185">Reference proteome</keyword>
<dbReference type="RefSeq" id="WP_283871049.1">
    <property type="nucleotide sequence ID" value="NZ_CP045835.1"/>
</dbReference>
<dbReference type="InterPro" id="IPR015315">
    <property type="entry name" value="DUF1963"/>
</dbReference>
<dbReference type="Proteomes" id="UP000373269">
    <property type="component" value="Chromosome"/>
</dbReference>
<dbReference type="EMBL" id="CP126101">
    <property type="protein sequence ID" value="WHY52632.1"/>
    <property type="molecule type" value="Genomic_DNA"/>
</dbReference>
<evidence type="ECO:0000313" key="3">
    <source>
        <dbReference type="Proteomes" id="UP000373269"/>
    </source>
</evidence>
<dbReference type="PANTHER" id="PTHR36436">
    <property type="entry name" value="SLL5081 PROTEIN"/>
    <property type="match status" value="1"/>
</dbReference>
<evidence type="ECO:0000313" key="2">
    <source>
        <dbReference type="EMBL" id="WHY52632.1"/>
    </source>
</evidence>
<dbReference type="SUPFAM" id="SSF103032">
    <property type="entry name" value="Hypothetical protein YwqG"/>
    <property type="match status" value="1"/>
</dbReference>
<name>A0AAX3WZT3_9BACI</name>
<dbReference type="EMBL" id="CP045835">
    <property type="protein sequence ID" value="QGG50279.1"/>
    <property type="molecule type" value="Genomic_DNA"/>
</dbReference>
<organism evidence="2 4">
    <name type="scientific">Lysinibacillus pakistanensis</name>
    <dbReference type="NCBI Taxonomy" id="759811"/>
    <lineage>
        <taxon>Bacteria</taxon>
        <taxon>Bacillati</taxon>
        <taxon>Bacillota</taxon>
        <taxon>Bacilli</taxon>
        <taxon>Bacillales</taxon>
        <taxon>Bacillaceae</taxon>
        <taxon>Lysinibacillus</taxon>
    </lineage>
</organism>
<dbReference type="InterPro" id="IPR035948">
    <property type="entry name" value="YwqG-like_sf"/>
</dbReference>
<evidence type="ECO:0000313" key="1">
    <source>
        <dbReference type="EMBL" id="QGG50279.1"/>
    </source>
</evidence>
<proteinExistence type="predicted"/>
<dbReference type="PANTHER" id="PTHR36436:SF6">
    <property type="entry name" value="SLL5081 PROTEIN"/>
    <property type="match status" value="1"/>
</dbReference>
<dbReference type="AlphaFoldDB" id="A0AAX3WZT3"/>
<dbReference type="Proteomes" id="UP001178322">
    <property type="component" value="Chromosome"/>
</dbReference>
<dbReference type="Gene3D" id="2.30.320.10">
    <property type="entry name" value="YwqG-like"/>
    <property type="match status" value="1"/>
</dbReference>
<dbReference type="Pfam" id="PF09234">
    <property type="entry name" value="DUF1963"/>
    <property type="match status" value="1"/>
</dbReference>
<sequence length="287" mass="33234">MEKLRTALFDFELGEVAEQILQFAKKSIRASAIPTADDAIQIGQSKIGGNPDVPTDFIWPHTNNNQPLYFLCQLNLTEVKSYDSNNLLPADGLLSFFYDVIGQPWGYDPNDGDGFHVFHFTQAPDSLKRMQQPAVLTEYIDSAALHFRNEWTLPSWASPYSKNLETILTEEQQDAYNDFFYDWVDEEAQEQTTHRIDGHPDTIQGDMYLECQLVTNGLYCGDSTAYNHPLRKELEPHVKDWQLLLQLDSEDDLGYMWGDSGKLYFWIREEDCKNKEFDKVWTILQCY</sequence>